<gene>
    <name evidence="5" type="primary">lrrc40</name>
    <name evidence="5" type="ORF">CCOS865_02315</name>
</gene>
<dbReference type="InterPro" id="IPR032675">
    <property type="entry name" value="LRR_dom_sf"/>
</dbReference>
<dbReference type="InterPro" id="IPR001611">
    <property type="entry name" value="Leu-rich_rpt"/>
</dbReference>
<dbReference type="SMART" id="SM00369">
    <property type="entry name" value="LRR_TYP"/>
    <property type="match status" value="10"/>
</dbReference>
<evidence type="ECO:0000259" key="4">
    <source>
        <dbReference type="Pfam" id="PF23598"/>
    </source>
</evidence>
<dbReference type="SMART" id="SM00365">
    <property type="entry name" value="LRR_SD22"/>
    <property type="match status" value="5"/>
</dbReference>
<dbReference type="RefSeq" id="WP_119140888.1">
    <property type="nucleotide sequence ID" value="NZ_CBCSFL010000022.1"/>
</dbReference>
<dbReference type="GO" id="GO:0005737">
    <property type="term" value="C:cytoplasm"/>
    <property type="evidence" value="ECO:0007669"/>
    <property type="project" value="TreeGrafter"/>
</dbReference>
<dbReference type="PANTHER" id="PTHR48051:SF1">
    <property type="entry name" value="RAS SUPPRESSOR PROTEIN 1"/>
    <property type="match status" value="1"/>
</dbReference>
<proteinExistence type="predicted"/>
<evidence type="ECO:0000313" key="5">
    <source>
        <dbReference type="EMBL" id="SYX90049.1"/>
    </source>
</evidence>
<dbReference type="GO" id="GO:0009274">
    <property type="term" value="C:peptidoglycan-based cell wall"/>
    <property type="evidence" value="ECO:0007669"/>
    <property type="project" value="UniProtKB-ARBA"/>
</dbReference>
<dbReference type="InterPro" id="IPR050216">
    <property type="entry name" value="LRR_domain-containing"/>
</dbReference>
<evidence type="ECO:0000256" key="1">
    <source>
        <dbReference type="ARBA" id="ARBA00022614"/>
    </source>
</evidence>
<keyword evidence="6" id="KW-1185">Reference proteome</keyword>
<dbReference type="Proteomes" id="UP000263595">
    <property type="component" value="Unassembled WGS sequence"/>
</dbReference>
<dbReference type="EMBL" id="UNOZ01000013">
    <property type="protein sequence ID" value="SYX90049.1"/>
    <property type="molecule type" value="Genomic_DNA"/>
</dbReference>
<protein>
    <submittedName>
        <fullName evidence="5">Leucine-rich repeat-containing protein 40</fullName>
    </submittedName>
</protein>
<dbReference type="Pfam" id="PF12799">
    <property type="entry name" value="LRR_4"/>
    <property type="match status" value="1"/>
</dbReference>
<dbReference type="InterPro" id="IPR003591">
    <property type="entry name" value="Leu-rich_rpt_typical-subtyp"/>
</dbReference>
<evidence type="ECO:0000256" key="2">
    <source>
        <dbReference type="ARBA" id="ARBA00022737"/>
    </source>
</evidence>
<feature type="domain" description="Disease resistance R13L4/SHOC-2-like LRR" evidence="4">
    <location>
        <begin position="1118"/>
        <end position="1219"/>
    </location>
</feature>
<evidence type="ECO:0000259" key="3">
    <source>
        <dbReference type="Pfam" id="PF20178"/>
    </source>
</evidence>
<feature type="domain" description="Dermonecrotic toxin N-terminal" evidence="3">
    <location>
        <begin position="53"/>
        <end position="307"/>
    </location>
</feature>
<dbReference type="SMART" id="SM00364">
    <property type="entry name" value="LRR_BAC"/>
    <property type="match status" value="7"/>
</dbReference>
<dbReference type="OrthoDB" id="7029654at2"/>
<keyword evidence="1" id="KW-0433">Leucine-rich repeat</keyword>
<keyword evidence="2" id="KW-0677">Repeat</keyword>
<evidence type="ECO:0000313" key="6">
    <source>
        <dbReference type="Proteomes" id="UP000263595"/>
    </source>
</evidence>
<dbReference type="InterPro" id="IPR025875">
    <property type="entry name" value="Leu-rich_rpt_4"/>
</dbReference>
<dbReference type="SUPFAM" id="SSF52058">
    <property type="entry name" value="L domain-like"/>
    <property type="match status" value="1"/>
</dbReference>
<sequence>MNADLFHPDSVDALIASRLPAWLTGASTERLGKLQQSLQRQQHSQHELAQVFARITPLHSFAAALLNRALLERHQLTLDVRQVRLRRTTVIASAPVVPGGLGNTLEEHDEVTLLAAALHNFTGSELAPSTALSSAVLVNARGEVQPLSAQAFITTCRALDIGRLYQEHLQGVLSPPGEAGRAVEVVLERSARTGLEAAVRVATLKGELDEASYFQFLPLLATAPVVPSDSAALRPCGFRLLGKQVRGAVGFEVRRGTTLEGVILWMPDDPQAALSRHDSWAAVFQALGRRFQVPGYAAYFQRFISERDRNAFSEALAGLLNSASGVAPIELDGRQQAFTAALFTQLRTTRLDTLRDDARVLATPTADADRQAREQRLAGYQRLGLNLLALASVFVPGLGLPLMGIAAAQIAEEVYEGYADWQLGDRQGALDHLFGVAENLGLTAAVAAVGVVAGRLVARSSFVDGLVPVLKDDDQLKLISAELPGYALPDRALAIGERVSGADGMYLRTHQATYRVSEDAASGELRMHHPRRAEAYAPLLEDNGEGGWRHEFETPRHWQGPGVLIRRLASDLAGLDDQGAERVMQSIGFDEDRLRRLHLEQAPAPARLRDAAQRYGLHGQQPALSGTAFEQQLAALQATDGAAEQVLRRDFQSLSAGGAREIVEHAAPAQVEQMIATQRVPLALATDARWFIRDSRVDRACAGFYQPSAVNPDTERLALGLIDGWAPWPATVRVELRDQVGSGELLAQAGPADATEVVSIVKGATGYQALAASGQALPLAAGDDSLFQALWLHLGTAQKRLMLGDGDAAQALAEALGRRAAGQREGAEGLLGMAPQPGSVRPPVRFADGRLGYRLSGGEPERVINGQVLSADDRRARQSVRAGVRQLFPHWDEEDLAWLAYELTRRPGRTLWTAYSELARQVRSLRLSLRLWRGEPTAPGYTRRLRAGLVIRQAWQPTYGATANITLALSGERIGSLPDLPPGLGFGHIRHLILRDLGLTAVADTFLQRFANLRTLQLGGNQLTALTGLERFTGLTRLNLENNRLATVAGLAQLPLLTQLRLNGNRLSELPGLGQLPQLTVLALEDNRLAALPGLGQLTLLTELDLAGNRFATVPAGLERLIRLQYLGLNGNALTAVPAEIGQLAQLTQLNLRGNRLGALPDALANLTGLVHLHLADNRFTTLPTLLGSLTELRILNLSANQLSAIPPGLERLRNLTELYLGNNQIVVDVLGGQRLEAFSHLQTLSLNGNPIGMLPPLRNLDQLRHLTLRATGLDVLPLAFLQRHPELYVDLADNAIGQLSEEALLWIRQHPRRVELRNNPLDADSLARLQAVQAQWDTLSRQG</sequence>
<dbReference type="InterPro" id="IPR046673">
    <property type="entry name" value="ToxA_N"/>
</dbReference>
<dbReference type="Gene3D" id="3.80.10.10">
    <property type="entry name" value="Ribonuclease Inhibitor"/>
    <property type="match status" value="3"/>
</dbReference>
<dbReference type="PANTHER" id="PTHR48051">
    <property type="match status" value="1"/>
</dbReference>
<reference evidence="6" key="1">
    <citation type="submission" date="2018-08" db="EMBL/GenBank/DDBJ databases">
        <authorList>
            <person name="Blom J."/>
        </authorList>
    </citation>
    <scope>NUCLEOTIDE SEQUENCE [LARGE SCALE GENOMIC DNA]</scope>
    <source>
        <strain evidence="6">CCOS 865</strain>
    </source>
</reference>
<accession>A0A383RSK1</accession>
<organism evidence="5 6">
    <name type="scientific">Pseudomonas reidholzensis</name>
    <dbReference type="NCBI Taxonomy" id="1785162"/>
    <lineage>
        <taxon>Bacteria</taxon>
        <taxon>Pseudomonadati</taxon>
        <taxon>Pseudomonadota</taxon>
        <taxon>Gammaproteobacteria</taxon>
        <taxon>Pseudomonadales</taxon>
        <taxon>Pseudomonadaceae</taxon>
        <taxon>Pseudomonas</taxon>
    </lineage>
</organism>
<dbReference type="Pfam" id="PF20178">
    <property type="entry name" value="ToxA_N"/>
    <property type="match status" value="1"/>
</dbReference>
<dbReference type="FunFam" id="3.80.10.10:FF:001164">
    <property type="entry name" value="GH01279p"/>
    <property type="match status" value="1"/>
</dbReference>
<dbReference type="InterPro" id="IPR055414">
    <property type="entry name" value="LRR_R13L4/SHOC2-like"/>
</dbReference>
<dbReference type="PROSITE" id="PS51450">
    <property type="entry name" value="LRR"/>
    <property type="match status" value="6"/>
</dbReference>
<dbReference type="Pfam" id="PF23598">
    <property type="entry name" value="LRR_14"/>
    <property type="match status" value="1"/>
</dbReference>
<name>A0A383RSK1_9PSED</name>